<evidence type="ECO:0000313" key="1">
    <source>
        <dbReference type="EMBL" id="UWQ56011.1"/>
    </source>
</evidence>
<proteinExistence type="predicted"/>
<keyword evidence="1" id="KW-0614">Plasmid</keyword>
<sequence length="539" mass="61167">MKPPSRKDGDVGLSDFREAVKLAQKSLKNKFDREFHRKELSRWQKYYRTLSAKRPEGSDSAIHYAKLSKICGELLEEYEPEPPSKKRPSKIYAPAPLTYPAFPEGITHRLHFLEGPGIRRQRAIKMAEHAPFVSRQTSGMGRVLLSVGLPSDQVQLFERIVETIGDLMGGDLKKAGFDIGYEMRPAGVEPGASWHPNPLPPELPWARIVSDNGNARGYTWQARVMGDAYLGHNQEGAPKDIPDITDVTSWDPDGDWFNILQLTDDNRVEEALQLVEKVPGEKREILFDEVVYLRFLTSSVPRAADLIFLSRKHIRKSLISERLEEEFSVFQDYLDAELQADPPLLENISRLDPDFGRHMLPPWPPASDWPATKAMLSSFTTPGGPRGRIFSVNIDIGEGSLEQIFASYMLAAENAFRRDRSIPEIGRGWVSEVALLDLVRNYWPSAVHQWRAGFLGLQSVDIFVPEERLAIEYQGQQHYEAVDLFGGQEGLIATQARDERKRKLLRLHDVRLLEWPYDAPIQTEELRGRLSALGIQIPV</sequence>
<accession>A0A9Q9HNI5</accession>
<reference evidence="1" key="1">
    <citation type="submission" date="2021-08" db="EMBL/GenBank/DDBJ databases">
        <authorList>
            <person name="Nwanade C."/>
            <person name="Wang M."/>
            <person name="Masoudi A."/>
            <person name="Yu Z."/>
            <person name="Liu J."/>
        </authorList>
    </citation>
    <scope>NUCLEOTIDE SEQUENCE</scope>
    <source>
        <strain evidence="1">S122</strain>
        <plasmid evidence="1">unnamed1</plasmid>
    </source>
</reference>
<protein>
    <submittedName>
        <fullName evidence="1">Uncharacterized protein</fullName>
    </submittedName>
</protein>
<evidence type="ECO:0000313" key="2">
    <source>
        <dbReference type="Proteomes" id="UP001058713"/>
    </source>
</evidence>
<dbReference type="RefSeq" id="WP_259972791.1">
    <property type="nucleotide sequence ID" value="NZ_CP081071.1"/>
</dbReference>
<geneLocation type="plasmid" evidence="1 2">
    <name>unnamed1</name>
</geneLocation>
<gene>
    <name evidence="1" type="ORF">K3721_18830</name>
</gene>
<dbReference type="AlphaFoldDB" id="A0A9Q9HNI5"/>
<organism evidence="1 2">
    <name type="scientific">Leisingera caerulea</name>
    <name type="common">Phaeobacter caeruleus</name>
    <dbReference type="NCBI Taxonomy" id="506591"/>
    <lineage>
        <taxon>Bacteria</taxon>
        <taxon>Pseudomonadati</taxon>
        <taxon>Pseudomonadota</taxon>
        <taxon>Alphaproteobacteria</taxon>
        <taxon>Rhodobacterales</taxon>
        <taxon>Roseobacteraceae</taxon>
        <taxon>Leisingera</taxon>
    </lineage>
</organism>
<dbReference type="KEGG" id="lcae:K3721_18830"/>
<name>A0A9Q9HNI5_LEICA</name>
<dbReference type="Proteomes" id="UP001058713">
    <property type="component" value="Plasmid unnamed1"/>
</dbReference>
<dbReference type="EMBL" id="CP081071">
    <property type="protein sequence ID" value="UWQ56011.1"/>
    <property type="molecule type" value="Genomic_DNA"/>
</dbReference>